<comment type="caution">
    <text evidence="2">The sequence shown here is derived from an EMBL/GenBank/DDBJ whole genome shotgun (WGS) entry which is preliminary data.</text>
</comment>
<dbReference type="SUPFAM" id="SSF54236">
    <property type="entry name" value="Ubiquitin-like"/>
    <property type="match status" value="1"/>
</dbReference>
<reference evidence="2 3" key="1">
    <citation type="submission" date="2022-05" db="EMBL/GenBank/DDBJ databases">
        <authorList>
            <consortium name="Genoscope - CEA"/>
            <person name="William W."/>
        </authorList>
    </citation>
    <scope>NUCLEOTIDE SEQUENCE [LARGE SCALE GENOMIC DNA]</scope>
</reference>
<dbReference type="Proteomes" id="UP001159405">
    <property type="component" value="Unassembled WGS sequence"/>
</dbReference>
<dbReference type="EMBL" id="CALNXK010000088">
    <property type="protein sequence ID" value="CAH3150055.1"/>
    <property type="molecule type" value="Genomic_DNA"/>
</dbReference>
<keyword evidence="3" id="KW-1185">Reference proteome</keyword>
<sequence>MEKVKAGTEFTVYAKTLTGKAATIQVTGEDAIVEVKAKIEESYFDLLQTDLKDDIKVIYSPNMLENHRTVNHYGIQFDETINLLHRICGGKPPQPAFNTDELDPAFDYDFNSVEDDGRRYMRGGFQYKRHYGWKRIAIKVLAKYGDDTWLGCDGMRTEEAPGQWPVSYHGTNMKGTQLILKEVPTWK</sequence>
<proteinExistence type="predicted"/>
<dbReference type="InterPro" id="IPR000626">
    <property type="entry name" value="Ubiquitin-like_dom"/>
</dbReference>
<dbReference type="PROSITE" id="PS50053">
    <property type="entry name" value="UBIQUITIN_2"/>
    <property type="match status" value="1"/>
</dbReference>
<gene>
    <name evidence="2" type="ORF">PLOB_00047224</name>
</gene>
<feature type="domain" description="Ubiquitin-like" evidence="1">
    <location>
        <begin position="10"/>
        <end position="90"/>
    </location>
</feature>
<name>A0ABN8PSP3_9CNID</name>
<dbReference type="Gene3D" id="3.10.20.90">
    <property type="entry name" value="Phosphatidylinositol 3-kinase Catalytic Subunit, Chain A, domain 1"/>
    <property type="match status" value="1"/>
</dbReference>
<dbReference type="Pfam" id="PF00240">
    <property type="entry name" value="ubiquitin"/>
    <property type="match status" value="1"/>
</dbReference>
<evidence type="ECO:0000259" key="1">
    <source>
        <dbReference type="PROSITE" id="PS50053"/>
    </source>
</evidence>
<dbReference type="PANTHER" id="PTHR36649">
    <property type="entry name" value="UBIQUITIN-LIKE DOMAIN-CONTAINING PROTEIN"/>
    <property type="match status" value="1"/>
</dbReference>
<evidence type="ECO:0000313" key="2">
    <source>
        <dbReference type="EMBL" id="CAH3150055.1"/>
    </source>
</evidence>
<protein>
    <recommendedName>
        <fullName evidence="1">Ubiquitin-like domain-containing protein</fullName>
    </recommendedName>
</protein>
<dbReference type="InterPro" id="IPR029071">
    <property type="entry name" value="Ubiquitin-like_domsf"/>
</dbReference>
<organism evidence="2 3">
    <name type="scientific">Porites lobata</name>
    <dbReference type="NCBI Taxonomy" id="104759"/>
    <lineage>
        <taxon>Eukaryota</taxon>
        <taxon>Metazoa</taxon>
        <taxon>Cnidaria</taxon>
        <taxon>Anthozoa</taxon>
        <taxon>Hexacorallia</taxon>
        <taxon>Scleractinia</taxon>
        <taxon>Fungiina</taxon>
        <taxon>Poritidae</taxon>
        <taxon>Porites</taxon>
    </lineage>
</organism>
<accession>A0ABN8PSP3</accession>
<dbReference type="SMART" id="SM00213">
    <property type="entry name" value="UBQ"/>
    <property type="match status" value="1"/>
</dbReference>
<evidence type="ECO:0000313" key="3">
    <source>
        <dbReference type="Proteomes" id="UP001159405"/>
    </source>
</evidence>
<dbReference type="PANTHER" id="PTHR36649:SF28">
    <property type="entry name" value="UBIQUITIN-LIKE DOMAIN-CONTAINING PROTEIN"/>
    <property type="match status" value="1"/>
</dbReference>